<dbReference type="AlphaFoldDB" id="A0A0H3ZWP2"/>
<name>A0A0H3ZWP2_VIBSP</name>
<reference evidence="1" key="1">
    <citation type="journal article" date="2015" name="MBio">
        <title>Eco-Evolutionary Dynamics of Episomes among Ecologically Cohesive Bacterial Populations.</title>
        <authorList>
            <person name="Xue H."/>
            <person name="Cordero O.X."/>
            <person name="Camas F.M."/>
            <person name="Trimble W."/>
            <person name="Meyer F."/>
            <person name="Guglielmini J."/>
            <person name="Rocha E.P."/>
            <person name="Polz M.F."/>
        </authorList>
    </citation>
    <scope>NUCLEOTIDE SEQUENCE</scope>
    <source>
        <strain evidence="1">5S_214</strain>
    </source>
</reference>
<accession>A0A0H3ZWP2</accession>
<organism evidence="1">
    <name type="scientific">Vibrio splendidus</name>
    <dbReference type="NCBI Taxonomy" id="29497"/>
    <lineage>
        <taxon>Bacteria</taxon>
        <taxon>Pseudomonadati</taxon>
        <taxon>Pseudomonadota</taxon>
        <taxon>Gammaproteobacteria</taxon>
        <taxon>Vibrionales</taxon>
        <taxon>Vibrionaceae</taxon>
        <taxon>Vibrio</taxon>
    </lineage>
</organism>
<evidence type="ECO:0000313" key="1">
    <source>
        <dbReference type="EMBL" id="AKN40705.1"/>
    </source>
</evidence>
<dbReference type="EMBL" id="KP795703">
    <property type="protein sequence ID" value="AKN40705.1"/>
    <property type="molecule type" value="Genomic_DNA"/>
</dbReference>
<proteinExistence type="predicted"/>
<protein>
    <submittedName>
        <fullName evidence="1">Uncharacterized protein</fullName>
    </submittedName>
</protein>
<sequence length="103" mass="11708">MFLDIFGVSGQANSDFYNIIISVFFQRLKTKKAARRVGCFSSESSQLGIGGASLQFSERLKRWEPRTPLFYANHNYKSTFENNKKNAIVAAHLAKSKCRAWNP</sequence>